<evidence type="ECO:0000313" key="3">
    <source>
        <dbReference type="EMBL" id="CAE6443465.1"/>
    </source>
</evidence>
<feature type="compositionally biased region" description="Polar residues" evidence="1">
    <location>
        <begin position="79"/>
        <end position="88"/>
    </location>
</feature>
<feature type="region of interest" description="Disordered" evidence="1">
    <location>
        <begin position="1673"/>
        <end position="1715"/>
    </location>
</feature>
<feature type="region of interest" description="Disordered" evidence="1">
    <location>
        <begin position="1004"/>
        <end position="1039"/>
    </location>
</feature>
<feature type="compositionally biased region" description="Low complexity" evidence="1">
    <location>
        <begin position="429"/>
        <end position="447"/>
    </location>
</feature>
<reference evidence="3" key="1">
    <citation type="submission" date="2021-01" db="EMBL/GenBank/DDBJ databases">
        <authorList>
            <person name="Kaushik A."/>
        </authorList>
    </citation>
    <scope>NUCLEOTIDE SEQUENCE</scope>
    <source>
        <strain evidence="3">AG1-1C</strain>
    </source>
</reference>
<feature type="region of interest" description="Disordered" evidence="1">
    <location>
        <begin position="1"/>
        <end position="744"/>
    </location>
</feature>
<organism evidence="3 4">
    <name type="scientific">Rhizoctonia solani</name>
    <dbReference type="NCBI Taxonomy" id="456999"/>
    <lineage>
        <taxon>Eukaryota</taxon>
        <taxon>Fungi</taxon>
        <taxon>Dikarya</taxon>
        <taxon>Basidiomycota</taxon>
        <taxon>Agaricomycotina</taxon>
        <taxon>Agaricomycetes</taxon>
        <taxon>Cantharellales</taxon>
        <taxon>Ceratobasidiaceae</taxon>
        <taxon>Rhizoctonia</taxon>
    </lineage>
</organism>
<feature type="region of interest" description="Disordered" evidence="1">
    <location>
        <begin position="2394"/>
        <end position="2471"/>
    </location>
</feature>
<feature type="compositionally biased region" description="Low complexity" evidence="1">
    <location>
        <begin position="1831"/>
        <end position="1870"/>
    </location>
</feature>
<feature type="compositionally biased region" description="Low complexity" evidence="1">
    <location>
        <begin position="2461"/>
        <end position="2470"/>
    </location>
</feature>
<feature type="region of interest" description="Disordered" evidence="1">
    <location>
        <begin position="924"/>
        <end position="967"/>
    </location>
</feature>
<feature type="compositionally biased region" description="Basic residues" evidence="1">
    <location>
        <begin position="1132"/>
        <end position="1141"/>
    </location>
</feature>
<feature type="compositionally biased region" description="Polar residues" evidence="1">
    <location>
        <begin position="599"/>
        <end position="612"/>
    </location>
</feature>
<feature type="region of interest" description="Disordered" evidence="1">
    <location>
        <begin position="1905"/>
        <end position="1977"/>
    </location>
</feature>
<feature type="compositionally biased region" description="Polar residues" evidence="1">
    <location>
        <begin position="293"/>
        <end position="321"/>
    </location>
</feature>
<feature type="compositionally biased region" description="Acidic residues" evidence="1">
    <location>
        <begin position="1020"/>
        <end position="1030"/>
    </location>
</feature>
<feature type="compositionally biased region" description="Polar residues" evidence="1">
    <location>
        <begin position="148"/>
        <end position="159"/>
    </location>
</feature>
<feature type="compositionally biased region" description="Basic and acidic residues" evidence="1">
    <location>
        <begin position="2280"/>
        <end position="2294"/>
    </location>
</feature>
<feature type="compositionally biased region" description="Basic residues" evidence="1">
    <location>
        <begin position="1264"/>
        <end position="1273"/>
    </location>
</feature>
<feature type="compositionally biased region" description="Polar residues" evidence="1">
    <location>
        <begin position="552"/>
        <end position="568"/>
    </location>
</feature>
<feature type="compositionally biased region" description="Polar residues" evidence="1">
    <location>
        <begin position="19"/>
        <end position="31"/>
    </location>
</feature>
<feature type="region of interest" description="Disordered" evidence="1">
    <location>
        <begin position="1831"/>
        <end position="1885"/>
    </location>
</feature>
<evidence type="ECO:0000313" key="4">
    <source>
        <dbReference type="Proteomes" id="UP000663846"/>
    </source>
</evidence>
<evidence type="ECO:0000256" key="1">
    <source>
        <dbReference type="SAM" id="MobiDB-lite"/>
    </source>
</evidence>
<feature type="compositionally biased region" description="Polar residues" evidence="1">
    <location>
        <begin position="1932"/>
        <end position="1946"/>
    </location>
</feature>
<feature type="compositionally biased region" description="Polar residues" evidence="1">
    <location>
        <begin position="448"/>
        <end position="463"/>
    </location>
</feature>
<feature type="compositionally biased region" description="Low complexity" evidence="1">
    <location>
        <begin position="384"/>
        <end position="397"/>
    </location>
</feature>
<feature type="region of interest" description="Disordered" evidence="1">
    <location>
        <begin position="1089"/>
        <end position="1300"/>
    </location>
</feature>
<feature type="compositionally biased region" description="Low complexity" evidence="1">
    <location>
        <begin position="510"/>
        <end position="529"/>
    </location>
</feature>
<feature type="compositionally biased region" description="Polar residues" evidence="1">
    <location>
        <begin position="642"/>
        <end position="658"/>
    </location>
</feature>
<feature type="compositionally biased region" description="Low complexity" evidence="1">
    <location>
        <begin position="1947"/>
        <end position="1959"/>
    </location>
</feature>
<dbReference type="EMBL" id="CAJMWS010000426">
    <property type="protein sequence ID" value="CAE6443465.1"/>
    <property type="molecule type" value="Genomic_DNA"/>
</dbReference>
<feature type="region of interest" description="Disordered" evidence="1">
    <location>
        <begin position="2207"/>
        <end position="2375"/>
    </location>
</feature>
<feature type="compositionally biased region" description="Basic and acidic residues" evidence="1">
    <location>
        <begin position="1600"/>
        <end position="1610"/>
    </location>
</feature>
<feature type="compositionally biased region" description="Gly residues" evidence="1">
    <location>
        <begin position="680"/>
        <end position="692"/>
    </location>
</feature>
<feature type="compositionally biased region" description="Low complexity" evidence="1">
    <location>
        <begin position="32"/>
        <end position="41"/>
    </location>
</feature>
<evidence type="ECO:0000259" key="2">
    <source>
        <dbReference type="Pfam" id="PF16486"/>
    </source>
</evidence>
<proteinExistence type="predicted"/>
<feature type="domain" description="Protein argonaute N-terminal" evidence="2">
    <location>
        <begin position="2519"/>
        <end position="2610"/>
    </location>
</feature>
<feature type="compositionally biased region" description="Low complexity" evidence="1">
    <location>
        <begin position="2346"/>
        <end position="2366"/>
    </location>
</feature>
<sequence length="2619" mass="275232">MASVKSPEEQTDPPDEIKNATSPTEESAGSPTTLTADTTTAPMSKSQKKKAAAAAKKAAARANDNPPSQPTTTEEVDTVGNSEANANASIAKPHSGEPAASRAVDDVPASAPEQDLEGDAWGLNEGEPAVSGGDVTKPAADDALASGAQDSSSADNVQVASMEPKLEEGVSESNAVSNDDKTSESVPPPPTGEVSPDVLPNTSNELPNPDASDLLNTKIDPVTPSRAVAVDEHKPNEDTTEPNGRFNCEPMDLPPRPSDDDNTPLAQIAGRKKPSIDTNIVPDGLVNGGARKQTPSSAGENLGSPQFGSSSYTAGAGTFSNGPARPNAPSISPTSEVPARGPGAVGFGSAAPGQTPTTTSGFNFGFGSPQNSTPKNASGMSWGAPSPAVAPSKPAKSGGWGGWLGKARETFEQALGDEPSPDPAPAPGPTASSRAPPARSPSVERPAQSSTVGPTNSNSNSDAVPSPNRPARGMTSFEARMAALKQKAATGTNKDGSPGPKAEAETPKASSPVIPPSVSGISPISPSVSTQSHTQAQPSPLPLPTSMTTPTEQNAPQTPDQDMVTSAFSPPPRESTAETGKVGKLVVKFDNQKAPIDSKTASTGLRLQTQPATPDRRRSESPVTRRDSNASEIERPSLADMRSTSAPLPRTPINTASPRTSGSFGFGTGLGTTSRFNGGFAFGGRGLGGMRSGPGPSPMSTPVGEKNEAKFENHSDDDLSSVVEGSEPNDLDSQVGESDNQDLDSLVDEPEAVGLPEIPINIESPTIPTIPTAFKPNIPVTKLPGIKPFVTSPPPITAPTPTFEVTAPLPSPTRSELEPGVATPDDKTIADPSDLAEVVSELVPPKVEVSKDALQAQSPAVSEPALMPVEVEPVVALVTEEPAVPPAAEEPVTSPVVEKRVEELVMDEVAAPALHIEAFVSQSTETPIPEPLPVVLTEPTPEPIAEPVFEPTLEPATEPIVQPTPEPTLEPTLQVILEPASEAIPEAAPEPIVEATVAPVFKTPIEPTHEPVAEPVTEATETETEAEAAIETESPKSVVEFPVEPVSESAVEAASVASLLEPQMEAFSQPLPLSPIESLVAEPIPVVETEVPAEKPAAPKLSIDVPRSDDSPKPKSLSPPTPATPATPTTPAKKKKKKGKKGAAASEPVPTIPETISEPAPESEPASKSDPVSVSEPISWPISRPGPASFEVKPVWGNAQTGSLVPTPIESKASAVESIAEPAPTVEVLPAPEAPKEPEPEPTPEVVQDAPPKEEPVSPTEAKKQKKKKKRKSSAALATSPTDDAPPASEDIVEQSGTKTGPVMVEPVAAEPVSSEPTIVETAIAEPTVVEPTVVESTVVEPEVVEIVESGLVESEAVEPEMAEPPIVQHMVFELEAVESVVAELEDIAPEVVEPAVEVVPSMGVEELTKSEAIPDEGFETPKVVPQELSAPTESVAEPVVEPVEIESPSVIAGIHVEASITSPVEPAPQPVLASLPADSPPELIPVFATQLEPEVEPIVALAVEPTVEPMIETIPEPVIETVAEHPAQPASEQVPELFSEPTVEVTLEPTITSPVEEAIVKTIWPLAEPTLSPAPELEAEPPTEPTVELVTLPDIQAPKEEQSVPEVKETCSPSKSSKKKNKRKGVAKATAVAEELALIPATDEPVVEVVRSEVPPANMAENKVGEEIATVSSPTTPKKKGKKAKAVASVPTPVEEKAPALPLPSEVPATTVDRPRLEEMEEALVTVAPSIEPFESLVQTEEAPKIEVIELSSDQTEATPKIEVIELADDQYAEAASTISVVQPPYDDAAPSQLTPSAVEFDLTEPVPDVLSEPEPVPVLVDLPQPPTTSVPSVVSSSPRSIIPSPRPPSVVSVVREISTPPRSVTPSTTKHDETHEAPLMPVISAPSPVRPILEHIDPTEAIVPLSPSPVSERASESSRDLGSLGREASTVPQESRTPQRSGPASSITSMDTDSSSTAEKAKMRPSMPPLISIPILPPVPTTSPYPNSAVKQPLAQAELECKPNAAIIENPTPIIISNDLPTNDVPTKPDVTAKPSSSRILDGFSPLRWFGFGGSSSPSVEVKAMEVNPVEVPPVEVNRMETKPVEVARAKDKLVTVKPAEIEPIEIKPTVTAVRPFEIVAVDAKPVVKPVETPVVVSSSNPKPPVDRERQPKVTLVPIRKAASPTSPESPAMEKTAWSRWPYQPTMITSIPPVKSRVPLARDSVAMPTRPDGQITPPRPSRAPAASIMPPIIPVAPTGAVQPSAYTMVDPPRSRRPPRTDGATLPISHVPVHTRSTSTKEKSESPAKRLSDTARIVSPTPNIPSVAFQSPRSSEDSLPAYTPQAPNVDREPKPAPRGILKQRTTPVTPPTTDTPTANPTRAPPQVSKFELTGSRHVPAYHDWDHVQSVRMSALSNTSAPRSREAPAPTTTTPPSSRNRTMGDSKHRSRSKHSAKELGSVTNMANRPRTPSPSRETKATSKTTTPPKANLVPVLNDKVIRTKVPRPAKISTTRTTGDVYIQPLTSPILLTSENYGARLPENSVYQYDGISPSESLSPATRKTIFDILHKQVAPQIFPVLARPSFDGKKMLYANRRLNVSSRQEFSVELPEPGQEPQVYIVQLKKIAVITPQIAPAFR</sequence>
<feature type="compositionally biased region" description="Basic and acidic residues" evidence="1">
    <location>
        <begin position="614"/>
        <end position="637"/>
    </location>
</feature>
<accession>A0A8H3AYA6</accession>
<comment type="caution">
    <text evidence="3">The sequence shown here is derived from an EMBL/GenBank/DDBJ whole genome shotgun (WGS) entry which is preliminary data.</text>
</comment>
<feature type="region of interest" description="Disordered" evidence="1">
    <location>
        <begin position="791"/>
        <end position="829"/>
    </location>
</feature>
<feature type="compositionally biased region" description="Low complexity" evidence="1">
    <location>
        <begin position="2399"/>
        <end position="2421"/>
    </location>
</feature>
<dbReference type="Proteomes" id="UP000663846">
    <property type="component" value="Unassembled WGS sequence"/>
</dbReference>
<name>A0A8H3AYA6_9AGAM</name>
<gene>
    <name evidence="3" type="ORF">RDB_LOCUS134089</name>
</gene>
<feature type="compositionally biased region" description="Polar residues" evidence="1">
    <location>
        <begin position="352"/>
        <end position="379"/>
    </location>
</feature>
<feature type="compositionally biased region" description="Basic and acidic residues" evidence="1">
    <location>
        <begin position="705"/>
        <end position="717"/>
    </location>
</feature>
<dbReference type="InterPro" id="IPR032474">
    <property type="entry name" value="Argonaute_N"/>
</dbReference>
<feature type="region of interest" description="Disordered" evidence="1">
    <location>
        <begin position="1600"/>
        <end position="1625"/>
    </location>
</feature>
<dbReference type="Pfam" id="PF16486">
    <property type="entry name" value="ArgoN"/>
    <property type="match status" value="1"/>
</dbReference>
<protein>
    <recommendedName>
        <fullName evidence="2">Protein argonaute N-terminal domain-containing protein</fullName>
    </recommendedName>
</protein>